<dbReference type="AlphaFoldDB" id="A0A448F8A2"/>
<feature type="domain" description="Penicillin-binding protein dimerisation" evidence="19">
    <location>
        <begin position="92"/>
        <end position="242"/>
    </location>
</feature>
<dbReference type="GO" id="GO:0000917">
    <property type="term" value="P:division septum assembly"/>
    <property type="evidence" value="ECO:0007669"/>
    <property type="project" value="UniProtKB-KW"/>
</dbReference>
<dbReference type="GO" id="GO:0008955">
    <property type="term" value="F:peptidoglycan glycosyltransferase activity"/>
    <property type="evidence" value="ECO:0007669"/>
    <property type="project" value="InterPro"/>
</dbReference>
<dbReference type="GO" id="GO:0009252">
    <property type="term" value="P:peptidoglycan biosynthetic process"/>
    <property type="evidence" value="ECO:0007669"/>
    <property type="project" value="UniProtKB-UniRule"/>
</dbReference>
<reference evidence="20 21" key="1">
    <citation type="submission" date="2018-12" db="EMBL/GenBank/DDBJ databases">
        <authorList>
            <consortium name="Pathogen Informatics"/>
        </authorList>
    </citation>
    <scope>NUCLEOTIDE SEQUENCE [LARGE SCALE GENOMIC DNA]</scope>
    <source>
        <strain evidence="20 21">NCTC5906</strain>
    </source>
</reference>
<dbReference type="PANTHER" id="PTHR30627:SF1">
    <property type="entry name" value="PEPTIDOGLYCAN D,D-TRANSPEPTIDASE FTSI"/>
    <property type="match status" value="1"/>
</dbReference>
<keyword evidence="9 16" id="KW-0133">Cell shape</keyword>
<dbReference type="SUPFAM" id="SSF56519">
    <property type="entry name" value="Penicillin binding protein dimerisation domain"/>
    <property type="match status" value="1"/>
</dbReference>
<evidence type="ECO:0000256" key="8">
    <source>
        <dbReference type="ARBA" id="ARBA00022801"/>
    </source>
</evidence>
<evidence type="ECO:0000256" key="5">
    <source>
        <dbReference type="ARBA" id="ARBA00022645"/>
    </source>
</evidence>
<dbReference type="Pfam" id="PF00905">
    <property type="entry name" value="Transpeptidase"/>
    <property type="match status" value="1"/>
</dbReference>
<evidence type="ECO:0000256" key="14">
    <source>
        <dbReference type="ARBA" id="ARBA00023306"/>
    </source>
</evidence>
<keyword evidence="6 16" id="KW-0645">Protease</keyword>
<keyword evidence="14 16" id="KW-0131">Cell cycle</keyword>
<keyword evidence="15 16" id="KW-0961">Cell wall biogenesis/degradation</keyword>
<feature type="transmembrane region" description="Helical" evidence="16">
    <location>
        <begin position="45"/>
        <end position="65"/>
    </location>
</feature>
<feature type="compositionally biased region" description="Basic and acidic residues" evidence="17">
    <location>
        <begin position="587"/>
        <end position="607"/>
    </location>
</feature>
<evidence type="ECO:0000256" key="7">
    <source>
        <dbReference type="ARBA" id="ARBA00022692"/>
    </source>
</evidence>
<dbReference type="GO" id="GO:0008658">
    <property type="term" value="F:penicillin binding"/>
    <property type="evidence" value="ECO:0007669"/>
    <property type="project" value="InterPro"/>
</dbReference>
<dbReference type="GO" id="GO:0009002">
    <property type="term" value="F:serine-type D-Ala-D-Ala carboxypeptidase activity"/>
    <property type="evidence" value="ECO:0007669"/>
    <property type="project" value="UniProtKB-UniRule"/>
</dbReference>
<keyword evidence="5 16" id="KW-0121">Carboxypeptidase</keyword>
<dbReference type="GO" id="GO:0008360">
    <property type="term" value="P:regulation of cell shape"/>
    <property type="evidence" value="ECO:0007669"/>
    <property type="project" value="UniProtKB-KW"/>
</dbReference>
<dbReference type="Proteomes" id="UP000272690">
    <property type="component" value="Chromosome"/>
</dbReference>
<evidence type="ECO:0000256" key="9">
    <source>
        <dbReference type="ARBA" id="ARBA00022960"/>
    </source>
</evidence>
<feature type="region of interest" description="Disordered" evidence="17">
    <location>
        <begin position="1"/>
        <end position="27"/>
    </location>
</feature>
<dbReference type="GO" id="GO:0043093">
    <property type="term" value="P:FtsZ-dependent cytokinesis"/>
    <property type="evidence" value="ECO:0007669"/>
    <property type="project" value="UniProtKB-UniRule"/>
</dbReference>
<dbReference type="OrthoDB" id="9789078at2"/>
<dbReference type="GO" id="GO:0006508">
    <property type="term" value="P:proteolysis"/>
    <property type="evidence" value="ECO:0007669"/>
    <property type="project" value="UniProtKB-KW"/>
</dbReference>
<keyword evidence="2 16" id="KW-1003">Cell membrane</keyword>
<keyword evidence="8 16" id="KW-0378">Hydrolase</keyword>
<evidence type="ECO:0000256" key="2">
    <source>
        <dbReference type="ARBA" id="ARBA00022475"/>
    </source>
</evidence>
<organism evidence="20 21">
    <name type="scientific">Aggregatibacter aphrophilus ATCC 33389</name>
    <dbReference type="NCBI Taxonomy" id="985008"/>
    <lineage>
        <taxon>Bacteria</taxon>
        <taxon>Pseudomonadati</taxon>
        <taxon>Pseudomonadota</taxon>
        <taxon>Gammaproteobacteria</taxon>
        <taxon>Pasteurellales</taxon>
        <taxon>Pasteurellaceae</taxon>
        <taxon>Aggregatibacter</taxon>
    </lineage>
</organism>
<feature type="domain" description="Penicillin-binding protein transpeptidase" evidence="18">
    <location>
        <begin position="281"/>
        <end position="572"/>
    </location>
</feature>
<protein>
    <recommendedName>
        <fullName evidence="16">Peptidoglycan D,D-transpeptidase FtsI</fullName>
        <ecNumber evidence="16">3.4.16.4</ecNumber>
    </recommendedName>
    <alternativeName>
        <fullName evidence="16">Penicillin-binding protein 3</fullName>
        <shortName evidence="16">PBP-3</shortName>
    </alternativeName>
</protein>
<sequence>MVKFNKSVKPIKPKKTTKSLSHSGSAVKPNKPKIVYEKSFLKARYISALSLIFMGLIALVTQAAYVQIVNADSLIDEADKRSLRKQEIQFVRGSILDRNGQLLSVSVPMYSVVADPKFIFDENSLKDKERWQKLAEALGISYGNLVKRVEKDPKSRFVYLSRQISPTLAQYVKDLKITGIVLKSEARRFYPRVEETAHLIGYTNIDGSGIEGIEKSFDSMLVGKSGSLTYRKDKFGNIVENISDVKKYDAQDVTLSIDEKLQSMMYREIKKAVAENKAESGTAVLVDVRTGEVLAMANAPSYNPNNRTGVKSELTRNRAITDTFEPGSTVKPFVVLTALERGAVRRDEIINTGPLILNGHEVKDVAPRDRLSLDGILENSSNRGVSRLALRMPPSALMDTYQSAGLGKPTDLGLIGEQSGLLNAHRARWSDIERANVAYGYGLNATPLQIARAYVTLGSFGIYRPLSITKVDPPVIGNRVFSEKMTREVVNMMEKVAIKNGRALVEGYRVGIKTGTAKKLENGRYVDKYVAYTAGIAPVSDPRYALVVLINDPKAGQYYGGAISAPVFSSIMSYALRTNNVAPDGVEQDKTARRTVRLSDKKPSGVN</sequence>
<dbReference type="PANTHER" id="PTHR30627">
    <property type="entry name" value="PEPTIDOGLYCAN D,D-TRANSPEPTIDASE"/>
    <property type="match status" value="1"/>
</dbReference>
<evidence type="ECO:0000256" key="10">
    <source>
        <dbReference type="ARBA" id="ARBA00022984"/>
    </source>
</evidence>
<keyword evidence="20" id="KW-0808">Transferase</keyword>
<evidence type="ECO:0000256" key="1">
    <source>
        <dbReference type="ARBA" id="ARBA00004370"/>
    </source>
</evidence>
<evidence type="ECO:0000256" key="6">
    <source>
        <dbReference type="ARBA" id="ARBA00022670"/>
    </source>
</evidence>
<dbReference type="InterPro" id="IPR050515">
    <property type="entry name" value="Beta-lactam/transpept"/>
</dbReference>
<dbReference type="InterPro" id="IPR001460">
    <property type="entry name" value="PCN-bd_Tpept"/>
</dbReference>
<dbReference type="InterPro" id="IPR012338">
    <property type="entry name" value="Beta-lactam/transpept-like"/>
</dbReference>
<dbReference type="Gene3D" id="1.10.150.770">
    <property type="match status" value="1"/>
</dbReference>
<accession>A0A448F8A2</accession>
<evidence type="ECO:0000259" key="19">
    <source>
        <dbReference type="Pfam" id="PF03717"/>
    </source>
</evidence>
<keyword evidence="12 16" id="KW-0472">Membrane</keyword>
<dbReference type="UniPathway" id="UPA00219"/>
<dbReference type="GeneID" id="49635214"/>
<evidence type="ECO:0000313" key="20">
    <source>
        <dbReference type="EMBL" id="VEF42113.1"/>
    </source>
</evidence>
<dbReference type="InterPro" id="IPR036138">
    <property type="entry name" value="PBP_dimer_sf"/>
</dbReference>
<evidence type="ECO:0000313" key="21">
    <source>
        <dbReference type="Proteomes" id="UP000272690"/>
    </source>
</evidence>
<dbReference type="Gene3D" id="3.90.1310.10">
    <property type="entry name" value="Penicillin-binding protein 2a (Domain 2)"/>
    <property type="match status" value="1"/>
</dbReference>
<proteinExistence type="inferred from homology"/>
<feature type="active site" description="Acyl-ester intermediate" evidence="16">
    <location>
        <position position="328"/>
    </location>
</feature>
<evidence type="ECO:0000256" key="11">
    <source>
        <dbReference type="ARBA" id="ARBA00022989"/>
    </source>
</evidence>
<keyword evidence="10 16" id="KW-0573">Peptidoglycan synthesis</keyword>
<dbReference type="SUPFAM" id="SSF56601">
    <property type="entry name" value="beta-lactamase/transpeptidase-like"/>
    <property type="match status" value="1"/>
</dbReference>
<keyword evidence="7 16" id="KW-0812">Transmembrane</keyword>
<dbReference type="HAMAP" id="MF_02080">
    <property type="entry name" value="FtsI_transpept"/>
    <property type="match status" value="1"/>
</dbReference>
<dbReference type="GO" id="GO:0005886">
    <property type="term" value="C:plasma membrane"/>
    <property type="evidence" value="ECO:0007669"/>
    <property type="project" value="UniProtKB-SubCell"/>
</dbReference>
<feature type="region of interest" description="Disordered" evidence="17">
    <location>
        <begin position="585"/>
        <end position="607"/>
    </location>
</feature>
<comment type="pathway">
    <text evidence="16">Cell wall biogenesis; peptidoglycan biosynthesis.</text>
</comment>
<dbReference type="EMBL" id="LR134327">
    <property type="protein sequence ID" value="VEF42113.1"/>
    <property type="molecule type" value="Genomic_DNA"/>
</dbReference>
<comment type="function">
    <text evidence="16">Catalyzes cross-linking of the peptidoglycan cell wall at the division septum.</text>
</comment>
<keyword evidence="11 16" id="KW-1133">Transmembrane helix</keyword>
<evidence type="ECO:0000256" key="15">
    <source>
        <dbReference type="ARBA" id="ARBA00023316"/>
    </source>
</evidence>
<keyword evidence="3 16" id="KW-0997">Cell inner membrane</keyword>
<dbReference type="EC" id="3.4.16.4" evidence="16"/>
<dbReference type="FunFam" id="3.40.710.10:FF:000003">
    <property type="entry name" value="Peptidoglycan D,D-transpeptidase FtsI"/>
    <property type="match status" value="1"/>
</dbReference>
<evidence type="ECO:0000256" key="4">
    <source>
        <dbReference type="ARBA" id="ARBA00022618"/>
    </source>
</evidence>
<gene>
    <name evidence="16 20" type="primary">ftsI</name>
    <name evidence="20" type="ORF">NCTC5906_00797</name>
</gene>
<dbReference type="GO" id="GO:0071555">
    <property type="term" value="P:cell wall organization"/>
    <property type="evidence" value="ECO:0007669"/>
    <property type="project" value="UniProtKB-KW"/>
</dbReference>
<dbReference type="RefSeq" id="WP_050332849.1">
    <property type="nucleotide sequence ID" value="NZ_AEWB02000016.1"/>
</dbReference>
<evidence type="ECO:0000256" key="3">
    <source>
        <dbReference type="ARBA" id="ARBA00022519"/>
    </source>
</evidence>
<comment type="subcellular location">
    <subcellularLocation>
        <location evidence="16">Cell inner membrane</location>
        <topology evidence="16">Single-pass membrane protein</topology>
    </subcellularLocation>
    <subcellularLocation>
        <location evidence="1">Membrane</location>
    </subcellularLocation>
</comment>
<dbReference type="Gene3D" id="3.40.710.10">
    <property type="entry name" value="DD-peptidase/beta-lactamase superfamily"/>
    <property type="match status" value="1"/>
</dbReference>
<evidence type="ECO:0000256" key="17">
    <source>
        <dbReference type="SAM" id="MobiDB-lite"/>
    </source>
</evidence>
<dbReference type="Pfam" id="PF03717">
    <property type="entry name" value="PBP_dimer"/>
    <property type="match status" value="1"/>
</dbReference>
<evidence type="ECO:0000259" key="18">
    <source>
        <dbReference type="Pfam" id="PF00905"/>
    </source>
</evidence>
<dbReference type="InterPro" id="IPR005311">
    <property type="entry name" value="PBP_dimer"/>
</dbReference>
<dbReference type="Gene3D" id="3.30.450.330">
    <property type="match status" value="1"/>
</dbReference>
<dbReference type="InterPro" id="IPR037532">
    <property type="entry name" value="FtsI_transpept"/>
</dbReference>
<comment type="catalytic activity">
    <reaction evidence="16">
        <text>Preferential cleavage: (Ac)2-L-Lys-D-Ala-|-D-Ala. Also transpeptidation of peptidyl-alanyl moieties that are N-acyl substituents of D-alanine.</text>
        <dbReference type="EC" id="3.4.16.4"/>
    </reaction>
</comment>
<keyword evidence="4 16" id="KW-0132">Cell division</keyword>
<evidence type="ECO:0000256" key="12">
    <source>
        <dbReference type="ARBA" id="ARBA00023136"/>
    </source>
</evidence>
<dbReference type="NCBIfam" id="NF011685">
    <property type="entry name" value="PRK15105.1"/>
    <property type="match status" value="1"/>
</dbReference>
<keyword evidence="13 16" id="KW-0717">Septation</keyword>
<name>A0A448F8A2_AGGAP</name>
<evidence type="ECO:0000256" key="16">
    <source>
        <dbReference type="HAMAP-Rule" id="MF_02080"/>
    </source>
</evidence>
<keyword evidence="20" id="KW-0328">Glycosyltransferase</keyword>
<evidence type="ECO:0000256" key="13">
    <source>
        <dbReference type="ARBA" id="ARBA00023210"/>
    </source>
</evidence>
<comment type="similarity">
    <text evidence="16">Belongs to the transpeptidase family. FtsI subfamily.</text>
</comment>